<dbReference type="InterPro" id="IPR012413">
    <property type="entry name" value="BA14K"/>
</dbReference>
<gene>
    <name evidence="10" type="ORF">V6575_11235</name>
</gene>
<comment type="similarity">
    <text evidence="2">Belongs to the BA14k family.</text>
</comment>
<feature type="compositionally biased region" description="Basic residues" evidence="7">
    <location>
        <begin position="36"/>
        <end position="55"/>
    </location>
</feature>
<evidence type="ECO:0000256" key="1">
    <source>
        <dbReference type="ARBA" id="ARBA00004167"/>
    </source>
</evidence>
<keyword evidence="9" id="KW-0732">Signal</keyword>
<feature type="region of interest" description="Disordered" evidence="7">
    <location>
        <begin position="30"/>
        <end position="55"/>
    </location>
</feature>
<keyword evidence="8" id="KW-0812">Transmembrane</keyword>
<sequence>MTKTKRILAIALSGVILLPSITMAEAGQRNGWRDHRGGHHRDHRPNRGHHQKKKHNNDVGIAVAAGVIGLAAGAILLGATSGPSRAAPPRTYYPPAPAGGYYPPAPHRGTIHGAGYGAQPWSPAWYRYCTNKFRSFNPNTGTYTTYSGVQKFCQ</sequence>
<organism evidence="10 11">
    <name type="scientific">Roseibium algae</name>
    <dbReference type="NCBI Taxonomy" id="3123038"/>
    <lineage>
        <taxon>Bacteria</taxon>
        <taxon>Pseudomonadati</taxon>
        <taxon>Pseudomonadota</taxon>
        <taxon>Alphaproteobacteria</taxon>
        <taxon>Hyphomicrobiales</taxon>
        <taxon>Stappiaceae</taxon>
        <taxon>Roseibium</taxon>
    </lineage>
</organism>
<evidence type="ECO:0000256" key="3">
    <source>
        <dbReference type="ARBA" id="ARBA00020552"/>
    </source>
</evidence>
<keyword evidence="8" id="KW-1133">Transmembrane helix</keyword>
<keyword evidence="11" id="KW-1185">Reference proteome</keyword>
<evidence type="ECO:0000256" key="4">
    <source>
        <dbReference type="ARBA" id="ARBA00022475"/>
    </source>
</evidence>
<feature type="transmembrane region" description="Helical" evidence="8">
    <location>
        <begin position="59"/>
        <end position="80"/>
    </location>
</feature>
<comment type="function">
    <text evidence="6">Has immunoglobulin-binding and hemagglutination properties, and can bind to mannose. Essential for virulence. May be involved in LPS biosynthesis or polysaccharide transport.</text>
</comment>
<evidence type="ECO:0000256" key="6">
    <source>
        <dbReference type="ARBA" id="ARBA00025321"/>
    </source>
</evidence>
<keyword evidence="5" id="KW-0430">Lectin</keyword>
<evidence type="ECO:0000313" key="11">
    <source>
        <dbReference type="Proteomes" id="UP001385499"/>
    </source>
</evidence>
<reference evidence="10 11" key="1">
    <citation type="submission" date="2024-02" db="EMBL/GenBank/DDBJ databases">
        <title>Roseibium algae sp. nov., isolated from marine alga (Grateloupia sp.), showing potential in myo-inositol conversion.</title>
        <authorList>
            <person name="Wang Y."/>
        </authorList>
    </citation>
    <scope>NUCLEOTIDE SEQUENCE [LARGE SCALE GENOMIC DNA]</scope>
    <source>
        <strain evidence="10 11">H3510</strain>
    </source>
</reference>
<evidence type="ECO:0000256" key="7">
    <source>
        <dbReference type="SAM" id="MobiDB-lite"/>
    </source>
</evidence>
<protein>
    <recommendedName>
        <fullName evidence="3">Lectin-like protein BA14k</fullName>
    </recommendedName>
</protein>
<proteinExistence type="inferred from homology"/>
<accession>A0ABU8TM40</accession>
<comment type="subcellular location">
    <subcellularLocation>
        <location evidence="1">Membrane</location>
        <topology evidence="1">Single-pass membrane protein</topology>
    </subcellularLocation>
</comment>
<evidence type="ECO:0000256" key="9">
    <source>
        <dbReference type="SAM" id="SignalP"/>
    </source>
</evidence>
<comment type="caution">
    <text evidence="10">The sequence shown here is derived from an EMBL/GenBank/DDBJ whole genome shotgun (WGS) entry which is preliminary data.</text>
</comment>
<dbReference type="RefSeq" id="WP_340274424.1">
    <property type="nucleotide sequence ID" value="NZ_JBAKIA010000006.1"/>
</dbReference>
<evidence type="ECO:0000256" key="8">
    <source>
        <dbReference type="SAM" id="Phobius"/>
    </source>
</evidence>
<feature type="chain" id="PRO_5045176967" description="Lectin-like protein BA14k" evidence="9">
    <location>
        <begin position="25"/>
        <end position="154"/>
    </location>
</feature>
<keyword evidence="4" id="KW-1003">Cell membrane</keyword>
<dbReference type="Pfam" id="PF07886">
    <property type="entry name" value="BA14K"/>
    <property type="match status" value="1"/>
</dbReference>
<evidence type="ECO:0000256" key="2">
    <source>
        <dbReference type="ARBA" id="ARBA00010270"/>
    </source>
</evidence>
<dbReference type="Proteomes" id="UP001385499">
    <property type="component" value="Unassembled WGS sequence"/>
</dbReference>
<name>A0ABU8TM40_9HYPH</name>
<evidence type="ECO:0000313" key="10">
    <source>
        <dbReference type="EMBL" id="MEJ8474660.1"/>
    </source>
</evidence>
<feature type="signal peptide" evidence="9">
    <location>
        <begin position="1"/>
        <end position="24"/>
    </location>
</feature>
<keyword evidence="8" id="KW-0472">Membrane</keyword>
<evidence type="ECO:0000256" key="5">
    <source>
        <dbReference type="ARBA" id="ARBA00022734"/>
    </source>
</evidence>
<dbReference type="EMBL" id="JBAKIA010000006">
    <property type="protein sequence ID" value="MEJ8474660.1"/>
    <property type="molecule type" value="Genomic_DNA"/>
</dbReference>